<dbReference type="AlphaFoldDB" id="A0A1H3FG42"/>
<gene>
    <name evidence="1" type="ORF">SAMN05660923_03131</name>
</gene>
<proteinExistence type="predicted"/>
<name>A0A1H3FG42_9FIRM</name>
<sequence>MKEVNINNNEQINDMDKLIKEDVINIYTNSVSLAVGYYDFQFLFREQYPSFNEEGTDSANYVRLVMSPQHAKVFNMILEKNIKQYEENFGEINVSDNFLKSLNLLEE</sequence>
<dbReference type="EMBL" id="FNNG01000034">
    <property type="protein sequence ID" value="SDX90012.1"/>
    <property type="molecule type" value="Genomic_DNA"/>
</dbReference>
<keyword evidence="2" id="KW-1185">Reference proteome</keyword>
<reference evidence="1 2" key="1">
    <citation type="submission" date="2016-10" db="EMBL/GenBank/DDBJ databases">
        <authorList>
            <person name="de Groot N.N."/>
        </authorList>
    </citation>
    <scope>NUCLEOTIDE SEQUENCE [LARGE SCALE GENOMIC DNA]</scope>
    <source>
        <strain evidence="1 2">DSM 23310</strain>
    </source>
</reference>
<accession>A0A1H3FG42</accession>
<dbReference type="Proteomes" id="UP000198828">
    <property type="component" value="Unassembled WGS sequence"/>
</dbReference>
<dbReference type="OrthoDB" id="1911531at2"/>
<dbReference type="RefSeq" id="WP_093755278.1">
    <property type="nucleotide sequence ID" value="NZ_FNNG01000034.1"/>
</dbReference>
<evidence type="ECO:0000313" key="2">
    <source>
        <dbReference type="Proteomes" id="UP000198828"/>
    </source>
</evidence>
<evidence type="ECO:0000313" key="1">
    <source>
        <dbReference type="EMBL" id="SDX90012.1"/>
    </source>
</evidence>
<protein>
    <recommendedName>
        <fullName evidence="3">DUF3467 domain-containing protein</fullName>
    </recommendedName>
</protein>
<organism evidence="1 2">
    <name type="scientific">Tepidimicrobium xylanilyticum</name>
    <dbReference type="NCBI Taxonomy" id="1123352"/>
    <lineage>
        <taxon>Bacteria</taxon>
        <taxon>Bacillati</taxon>
        <taxon>Bacillota</taxon>
        <taxon>Tissierellia</taxon>
        <taxon>Tissierellales</taxon>
        <taxon>Tepidimicrobiaceae</taxon>
        <taxon>Tepidimicrobium</taxon>
    </lineage>
</organism>
<evidence type="ECO:0008006" key="3">
    <source>
        <dbReference type="Google" id="ProtNLM"/>
    </source>
</evidence>
<dbReference type="Pfam" id="PF11950">
    <property type="entry name" value="DUF3467"/>
    <property type="match status" value="1"/>
</dbReference>
<dbReference type="InterPro" id="IPR021857">
    <property type="entry name" value="DUF3467"/>
</dbReference>